<comment type="caution">
    <text evidence="2">The sequence shown here is derived from an EMBL/GenBank/DDBJ whole genome shotgun (WGS) entry which is preliminary data.</text>
</comment>
<evidence type="ECO:0000313" key="3">
    <source>
        <dbReference type="Proteomes" id="UP000242188"/>
    </source>
</evidence>
<accession>A0A210PMD4</accession>
<keyword evidence="1" id="KW-0472">Membrane</keyword>
<dbReference type="STRING" id="6573.A0A210PMD4"/>
<keyword evidence="3" id="KW-1185">Reference proteome</keyword>
<sequence>MKQEINGKVTPNQSLEALQASWDEQTEHIPLWKRVLNYEIMCIGVIAGVAASMSAIINIVSPDSFSMPCYVNISSAAT</sequence>
<feature type="transmembrane region" description="Helical" evidence="1">
    <location>
        <begin position="40"/>
        <end position="60"/>
    </location>
</feature>
<evidence type="ECO:0000313" key="2">
    <source>
        <dbReference type="EMBL" id="OWF37633.1"/>
    </source>
</evidence>
<protein>
    <submittedName>
        <fullName evidence="2">Uncharacterized protein</fullName>
    </submittedName>
</protein>
<reference evidence="2 3" key="1">
    <citation type="journal article" date="2017" name="Nat. Ecol. Evol.">
        <title>Scallop genome provides insights into evolution of bilaterian karyotype and development.</title>
        <authorList>
            <person name="Wang S."/>
            <person name="Zhang J."/>
            <person name="Jiao W."/>
            <person name="Li J."/>
            <person name="Xun X."/>
            <person name="Sun Y."/>
            <person name="Guo X."/>
            <person name="Huan P."/>
            <person name="Dong B."/>
            <person name="Zhang L."/>
            <person name="Hu X."/>
            <person name="Sun X."/>
            <person name="Wang J."/>
            <person name="Zhao C."/>
            <person name="Wang Y."/>
            <person name="Wang D."/>
            <person name="Huang X."/>
            <person name="Wang R."/>
            <person name="Lv J."/>
            <person name="Li Y."/>
            <person name="Zhang Z."/>
            <person name="Liu B."/>
            <person name="Lu W."/>
            <person name="Hui Y."/>
            <person name="Liang J."/>
            <person name="Zhou Z."/>
            <person name="Hou R."/>
            <person name="Li X."/>
            <person name="Liu Y."/>
            <person name="Li H."/>
            <person name="Ning X."/>
            <person name="Lin Y."/>
            <person name="Zhao L."/>
            <person name="Xing Q."/>
            <person name="Dou J."/>
            <person name="Li Y."/>
            <person name="Mao J."/>
            <person name="Guo H."/>
            <person name="Dou H."/>
            <person name="Li T."/>
            <person name="Mu C."/>
            <person name="Jiang W."/>
            <person name="Fu Q."/>
            <person name="Fu X."/>
            <person name="Miao Y."/>
            <person name="Liu J."/>
            <person name="Yu Q."/>
            <person name="Li R."/>
            <person name="Liao H."/>
            <person name="Li X."/>
            <person name="Kong Y."/>
            <person name="Jiang Z."/>
            <person name="Chourrout D."/>
            <person name="Li R."/>
            <person name="Bao Z."/>
        </authorList>
    </citation>
    <scope>NUCLEOTIDE SEQUENCE [LARGE SCALE GENOMIC DNA]</scope>
    <source>
        <strain evidence="2 3">PY_sf001</strain>
    </source>
</reference>
<gene>
    <name evidence="2" type="ORF">KP79_PYT07901</name>
</gene>
<keyword evidence="1" id="KW-0812">Transmembrane</keyword>
<evidence type="ECO:0000256" key="1">
    <source>
        <dbReference type="SAM" id="Phobius"/>
    </source>
</evidence>
<name>A0A210PMD4_MIZYE</name>
<keyword evidence="1" id="KW-1133">Transmembrane helix</keyword>
<dbReference type="EMBL" id="NEDP02005585">
    <property type="protein sequence ID" value="OWF37633.1"/>
    <property type="molecule type" value="Genomic_DNA"/>
</dbReference>
<dbReference type="OrthoDB" id="6149317at2759"/>
<proteinExistence type="predicted"/>
<dbReference type="AlphaFoldDB" id="A0A210PMD4"/>
<dbReference type="Proteomes" id="UP000242188">
    <property type="component" value="Unassembled WGS sequence"/>
</dbReference>
<organism evidence="2 3">
    <name type="scientific">Mizuhopecten yessoensis</name>
    <name type="common">Japanese scallop</name>
    <name type="synonym">Patinopecten yessoensis</name>
    <dbReference type="NCBI Taxonomy" id="6573"/>
    <lineage>
        <taxon>Eukaryota</taxon>
        <taxon>Metazoa</taxon>
        <taxon>Spiralia</taxon>
        <taxon>Lophotrochozoa</taxon>
        <taxon>Mollusca</taxon>
        <taxon>Bivalvia</taxon>
        <taxon>Autobranchia</taxon>
        <taxon>Pteriomorphia</taxon>
        <taxon>Pectinida</taxon>
        <taxon>Pectinoidea</taxon>
        <taxon>Pectinidae</taxon>
        <taxon>Mizuhopecten</taxon>
    </lineage>
</organism>